<comment type="similarity">
    <text evidence="1">Belongs to the LysR transcriptional regulatory family.</text>
</comment>
<dbReference type="GO" id="GO:0003700">
    <property type="term" value="F:DNA-binding transcription factor activity"/>
    <property type="evidence" value="ECO:0007669"/>
    <property type="project" value="InterPro"/>
</dbReference>
<dbReference type="AlphaFoldDB" id="A0A806X6M1"/>
<protein>
    <submittedName>
        <fullName evidence="6">LysR family transcriptional regulator</fullName>
    </submittedName>
</protein>
<accession>A0A806X6M1</accession>
<dbReference type="PANTHER" id="PTHR30346:SF17">
    <property type="entry name" value="LYSR FAMILY TRANSCRIPTIONAL REGULATOR"/>
    <property type="match status" value="1"/>
</dbReference>
<evidence type="ECO:0000256" key="1">
    <source>
        <dbReference type="ARBA" id="ARBA00009437"/>
    </source>
</evidence>
<dbReference type="Proteomes" id="UP000069162">
    <property type="component" value="Chromosome"/>
</dbReference>
<keyword evidence="3" id="KW-0238">DNA-binding</keyword>
<dbReference type="InterPro" id="IPR000847">
    <property type="entry name" value="LysR_HTH_N"/>
</dbReference>
<evidence type="ECO:0000313" key="6">
    <source>
        <dbReference type="EMBL" id="ALR77656.1"/>
    </source>
</evidence>
<keyword evidence="2" id="KW-0805">Transcription regulation</keyword>
<gene>
    <name evidence="6" type="ORF">AO703_15585</name>
</gene>
<dbReference type="InterPro" id="IPR036390">
    <property type="entry name" value="WH_DNA-bd_sf"/>
</dbReference>
<dbReference type="KEGG" id="kle:AO703_15585"/>
<evidence type="ECO:0000256" key="4">
    <source>
        <dbReference type="ARBA" id="ARBA00023163"/>
    </source>
</evidence>
<organism evidence="6 7">
    <name type="scientific">[Enterobacter] lignolyticus</name>
    <dbReference type="NCBI Taxonomy" id="1334193"/>
    <lineage>
        <taxon>Bacteria</taxon>
        <taxon>Pseudomonadati</taxon>
        <taxon>Pseudomonadota</taxon>
        <taxon>Gammaproteobacteria</taxon>
        <taxon>Enterobacterales</taxon>
        <taxon>Enterobacteriaceae</taxon>
        <taxon>Pluralibacter</taxon>
    </lineage>
</organism>
<dbReference type="SUPFAM" id="SSF53850">
    <property type="entry name" value="Periplasmic binding protein-like II"/>
    <property type="match status" value="1"/>
</dbReference>
<evidence type="ECO:0000313" key="7">
    <source>
        <dbReference type="Proteomes" id="UP000069162"/>
    </source>
</evidence>
<dbReference type="Gene3D" id="1.10.10.10">
    <property type="entry name" value="Winged helix-like DNA-binding domain superfamily/Winged helix DNA-binding domain"/>
    <property type="match status" value="1"/>
</dbReference>
<dbReference type="Pfam" id="PF00126">
    <property type="entry name" value="HTH_1"/>
    <property type="match status" value="1"/>
</dbReference>
<dbReference type="Gene3D" id="3.40.190.10">
    <property type="entry name" value="Periplasmic binding protein-like II"/>
    <property type="match status" value="2"/>
</dbReference>
<evidence type="ECO:0000256" key="2">
    <source>
        <dbReference type="ARBA" id="ARBA00023015"/>
    </source>
</evidence>
<dbReference type="PANTHER" id="PTHR30346">
    <property type="entry name" value="TRANSCRIPTIONAL DUAL REGULATOR HCAR-RELATED"/>
    <property type="match status" value="1"/>
</dbReference>
<dbReference type="PRINTS" id="PR00039">
    <property type="entry name" value="HTHLYSR"/>
</dbReference>
<dbReference type="GO" id="GO:0032993">
    <property type="term" value="C:protein-DNA complex"/>
    <property type="evidence" value="ECO:0007669"/>
    <property type="project" value="TreeGrafter"/>
</dbReference>
<dbReference type="PROSITE" id="PS50931">
    <property type="entry name" value="HTH_LYSR"/>
    <property type="match status" value="1"/>
</dbReference>
<dbReference type="OrthoDB" id="9067838at2"/>
<dbReference type="GO" id="GO:0003677">
    <property type="term" value="F:DNA binding"/>
    <property type="evidence" value="ECO:0007669"/>
    <property type="project" value="UniProtKB-KW"/>
</dbReference>
<dbReference type="InterPro" id="IPR036388">
    <property type="entry name" value="WH-like_DNA-bd_sf"/>
</dbReference>
<dbReference type="Pfam" id="PF03466">
    <property type="entry name" value="LysR_substrate"/>
    <property type="match status" value="1"/>
</dbReference>
<proteinExistence type="inferred from homology"/>
<reference evidence="7" key="1">
    <citation type="submission" date="2015-10" db="EMBL/GenBank/DDBJ databases">
        <title>Complete Genome Sequencing of Klebsiella sp. strain G5.</title>
        <authorList>
            <person name="Chan K.-G."/>
            <person name="Chen J.-W."/>
        </authorList>
    </citation>
    <scope>NUCLEOTIDE SEQUENCE [LARGE SCALE GENOMIC DNA]</scope>
    <source>
        <strain evidence="7">G5</strain>
    </source>
</reference>
<dbReference type="InterPro" id="IPR005119">
    <property type="entry name" value="LysR_subst-bd"/>
</dbReference>
<dbReference type="CDD" id="cd08414">
    <property type="entry name" value="PBP2_LTTR_aromatics_like"/>
    <property type="match status" value="1"/>
</dbReference>
<evidence type="ECO:0000256" key="3">
    <source>
        <dbReference type="ARBA" id="ARBA00023125"/>
    </source>
</evidence>
<feature type="domain" description="HTH lysR-type" evidence="5">
    <location>
        <begin position="1"/>
        <end position="58"/>
    </location>
</feature>
<name>A0A806X6M1_9ENTR</name>
<dbReference type="RefSeq" id="WP_062741676.1">
    <property type="nucleotide sequence ID" value="NZ_CP012871.1"/>
</dbReference>
<keyword evidence="4" id="KW-0804">Transcription</keyword>
<dbReference type="SUPFAM" id="SSF46785">
    <property type="entry name" value="Winged helix' DNA-binding domain"/>
    <property type="match status" value="1"/>
</dbReference>
<dbReference type="EMBL" id="CP012871">
    <property type="protein sequence ID" value="ALR77656.1"/>
    <property type="molecule type" value="Genomic_DNA"/>
</dbReference>
<sequence length="288" mass="31374">MDIKLLRAFVTLAQQGRYHAAAQILCLTQPALTKQIQTLEHLTGLRLFLRGRQGAALTSEGQQLYPRACALLKHHDEFSEYVRDIQKGSTGRLALGFGISTFDLAPAKVRAFHQRFPDVDISLNDIPSYEQCQMLLDGRLHAGFVRLPVQDPLVSVALLEERLMLAAPCDAVTDNADLSLLLSRYPLLQISAKRGRGLSEQVAGFLRANRLRPATIADADDIHTLLALVAAGNGIALLPSGASHIVPAGVTLVAVEGHSAQWQVGIAWNPLVQDVVRERFIDAVVQDA</sequence>
<evidence type="ECO:0000259" key="5">
    <source>
        <dbReference type="PROSITE" id="PS50931"/>
    </source>
</evidence>